<name>A0AAV9Y1X8_9CRYT</name>
<sequence>MSEMPFEIPDIEYKHSELPLYICRFKKIGSTQIWAYNNIDKLVDDNKLSPNMWTLVTADQMTSGIGSEDSKTGLPRKWYTLEGKNLNLTYIALRLIDENNEDTSKTDNNNSCSLKLNHSIQNIGFYILSLSLVVCKVIEEFGIKNVKIKWINDIFVNNKKIGGVICKKLGKIYTFNNMKYEPFVIGIGVNIFHREKEIPVDVEHPATSLILENKSNHFDINLDDISEKMHFNVIKCISRLNSSNDAVFSENIVSNYSIINSKVDFVYLNKVNITIADDNNNFCNYSFKKLVLNEINKRLLYKGKMVSITENKLLNEHNNMGIFVGIDENGYAIIKTTDGNINLILTHGRMKCLTVI</sequence>
<dbReference type="PANTHER" id="PTHR12835">
    <property type="entry name" value="BIOTIN PROTEIN LIGASE"/>
    <property type="match status" value="1"/>
</dbReference>
<protein>
    <submittedName>
        <fullName evidence="2">Biotin (Acetyl-carboxylase) ligase</fullName>
    </submittedName>
</protein>
<accession>A0AAV9Y1X8</accession>
<dbReference type="Gene3D" id="3.30.930.10">
    <property type="entry name" value="Bira Bifunctional Protein, Domain 2"/>
    <property type="match status" value="1"/>
</dbReference>
<dbReference type="PANTHER" id="PTHR12835:SF5">
    <property type="entry name" value="BIOTIN--PROTEIN LIGASE"/>
    <property type="match status" value="1"/>
</dbReference>
<dbReference type="InterPro" id="IPR004143">
    <property type="entry name" value="BPL_LPL_catalytic"/>
</dbReference>
<proteinExistence type="predicted"/>
<gene>
    <name evidence="2" type="ORF">RS030_111836</name>
</gene>
<evidence type="ECO:0000313" key="3">
    <source>
        <dbReference type="Proteomes" id="UP001311799"/>
    </source>
</evidence>
<dbReference type="GO" id="GO:0004077">
    <property type="term" value="F:biotin--[biotin carboxyl-carrier protein] ligase activity"/>
    <property type="evidence" value="ECO:0007669"/>
    <property type="project" value="TreeGrafter"/>
</dbReference>
<dbReference type="SUPFAM" id="SSF55681">
    <property type="entry name" value="Class II aaRS and biotin synthetases"/>
    <property type="match status" value="1"/>
</dbReference>
<organism evidence="2 3">
    <name type="scientific">Cryptosporidium xiaoi</name>
    <dbReference type="NCBI Taxonomy" id="659607"/>
    <lineage>
        <taxon>Eukaryota</taxon>
        <taxon>Sar</taxon>
        <taxon>Alveolata</taxon>
        <taxon>Apicomplexa</taxon>
        <taxon>Conoidasida</taxon>
        <taxon>Coccidia</taxon>
        <taxon>Eucoccidiorida</taxon>
        <taxon>Eimeriorina</taxon>
        <taxon>Cryptosporidiidae</taxon>
        <taxon>Cryptosporidium</taxon>
    </lineage>
</organism>
<dbReference type="Pfam" id="PF03099">
    <property type="entry name" value="BPL_LplA_LipB"/>
    <property type="match status" value="1"/>
</dbReference>
<keyword evidence="3" id="KW-1185">Reference proteome</keyword>
<dbReference type="InterPro" id="IPR045864">
    <property type="entry name" value="aa-tRNA-synth_II/BPL/LPL"/>
</dbReference>
<keyword evidence="2" id="KW-0436">Ligase</keyword>
<evidence type="ECO:0000313" key="2">
    <source>
        <dbReference type="EMBL" id="KAK6590946.1"/>
    </source>
</evidence>
<dbReference type="GO" id="GO:0005737">
    <property type="term" value="C:cytoplasm"/>
    <property type="evidence" value="ECO:0007669"/>
    <property type="project" value="TreeGrafter"/>
</dbReference>
<dbReference type="Proteomes" id="UP001311799">
    <property type="component" value="Unassembled WGS sequence"/>
</dbReference>
<reference evidence="2 3" key="1">
    <citation type="submission" date="2023-10" db="EMBL/GenBank/DDBJ databases">
        <title>Comparative genomics analysis reveals potential genetic determinants of host preference in Cryptosporidium xiaoi.</title>
        <authorList>
            <person name="Xiao L."/>
            <person name="Li J."/>
        </authorList>
    </citation>
    <scope>NUCLEOTIDE SEQUENCE [LARGE SCALE GENOMIC DNA]</scope>
    <source>
        <strain evidence="2 3">52996</strain>
    </source>
</reference>
<evidence type="ECO:0000259" key="1">
    <source>
        <dbReference type="Pfam" id="PF03099"/>
    </source>
</evidence>
<comment type="caution">
    <text evidence="2">The sequence shown here is derived from an EMBL/GenBank/DDBJ whole genome shotgun (WGS) entry which is preliminary data.</text>
</comment>
<dbReference type="EMBL" id="JAWDEY010000002">
    <property type="protein sequence ID" value="KAK6590946.1"/>
    <property type="molecule type" value="Genomic_DNA"/>
</dbReference>
<feature type="domain" description="BPL/LPL catalytic" evidence="1">
    <location>
        <begin position="119"/>
        <end position="170"/>
    </location>
</feature>
<dbReference type="AlphaFoldDB" id="A0AAV9Y1X8"/>